<comment type="caution">
    <text evidence="3">The sequence shown here is derived from an EMBL/GenBank/DDBJ whole genome shotgun (WGS) entry which is preliminary data.</text>
</comment>
<feature type="transmembrane region" description="Helical" evidence="1">
    <location>
        <begin position="512"/>
        <end position="531"/>
    </location>
</feature>
<reference evidence="4" key="1">
    <citation type="journal article" date="2019" name="Int. J. Syst. Evol. Microbiol.">
        <title>The Global Catalogue of Microorganisms (GCM) 10K type strain sequencing project: providing services to taxonomists for standard genome sequencing and annotation.</title>
        <authorList>
            <consortium name="The Broad Institute Genomics Platform"/>
            <consortium name="The Broad Institute Genome Sequencing Center for Infectious Disease"/>
            <person name="Wu L."/>
            <person name="Ma J."/>
        </authorList>
    </citation>
    <scope>NUCLEOTIDE SEQUENCE [LARGE SCALE GENOMIC DNA]</scope>
    <source>
        <strain evidence="4">KCTC 32255</strain>
    </source>
</reference>
<dbReference type="RefSeq" id="WP_345407215.1">
    <property type="nucleotide sequence ID" value="NZ_BAABLA010000123.1"/>
</dbReference>
<feature type="chain" id="PRO_5047501332" evidence="2">
    <location>
        <begin position="25"/>
        <end position="551"/>
    </location>
</feature>
<keyword evidence="1" id="KW-1133">Transmembrane helix</keyword>
<name>A0ABW2BT19_9PSEU</name>
<gene>
    <name evidence="3" type="ORF">ACFQGD_03295</name>
</gene>
<keyword evidence="2" id="KW-0732">Signal</keyword>
<dbReference type="Proteomes" id="UP001596337">
    <property type="component" value="Unassembled WGS sequence"/>
</dbReference>
<keyword evidence="1" id="KW-0472">Membrane</keyword>
<evidence type="ECO:0000256" key="2">
    <source>
        <dbReference type="SAM" id="SignalP"/>
    </source>
</evidence>
<evidence type="ECO:0000256" key="1">
    <source>
        <dbReference type="SAM" id="Phobius"/>
    </source>
</evidence>
<proteinExistence type="predicted"/>
<evidence type="ECO:0000313" key="3">
    <source>
        <dbReference type="EMBL" id="MFC6866161.1"/>
    </source>
</evidence>
<evidence type="ECO:0000313" key="4">
    <source>
        <dbReference type="Proteomes" id="UP001596337"/>
    </source>
</evidence>
<accession>A0ABW2BT19</accession>
<keyword evidence="1" id="KW-0812">Transmembrane</keyword>
<sequence length="551" mass="56286">MRHRGIRTLALGSVCGLLAVMTSAASQPSEASAAISTGAAILAAAQQEPADAGHAVGHAGSAAIMLRLLPGSIPETSILPDLTRLPSEDRPFDAGYGLATAQLNTNAALPFERTIAQATPEGSLFGDIETPTGGFLVQTAAPDNAEPATEQLSAPDSPGDALVSIGDTTATVHARWGKEDGPCVDTASRASTETGRLAAGNAIPTLPNIDVNDLPLPNDAVSGRFRPDGGLGTLSGLLSGAEQSDDGDGTLVRVPNGVDTTSEISIVDAPGSDGKAVRSTSTVRTKKIELLPGSPLGMTATVRRPASLTVTATGDEKTSEVDFDIPTISVKRGGRELFTLDADNRSKDLPIGVPKPALHQRTKAKLASVPIVAGAARTAKGTRVELRDPARRAVSDLFVLRLSVGGLNQTSAETDTPISGTEYAASARLLDVQLLPTRALANALASKKGDVAGLPYEVPSTLAQYSLGEQTAGALVAPGGVECGTIVADAPAGDAVPPGLNIPSTAATSVPLLWAGAAAVLLGVVLLTLPFRTPRRTTPSPVPRAYQEDRK</sequence>
<keyword evidence="4" id="KW-1185">Reference proteome</keyword>
<protein>
    <submittedName>
        <fullName evidence="3">Uncharacterized protein</fullName>
    </submittedName>
</protein>
<dbReference type="EMBL" id="JBHSXX010000001">
    <property type="protein sequence ID" value="MFC6866161.1"/>
    <property type="molecule type" value="Genomic_DNA"/>
</dbReference>
<organism evidence="3 4">
    <name type="scientific">Haloechinothrix salitolerans</name>
    <dbReference type="NCBI Taxonomy" id="926830"/>
    <lineage>
        <taxon>Bacteria</taxon>
        <taxon>Bacillati</taxon>
        <taxon>Actinomycetota</taxon>
        <taxon>Actinomycetes</taxon>
        <taxon>Pseudonocardiales</taxon>
        <taxon>Pseudonocardiaceae</taxon>
        <taxon>Haloechinothrix</taxon>
    </lineage>
</organism>
<feature type="signal peptide" evidence="2">
    <location>
        <begin position="1"/>
        <end position="24"/>
    </location>
</feature>